<proteinExistence type="predicted"/>
<organism evidence="1 2">
    <name type="scientific">Ilex paraguariensis</name>
    <name type="common">yerba mate</name>
    <dbReference type="NCBI Taxonomy" id="185542"/>
    <lineage>
        <taxon>Eukaryota</taxon>
        <taxon>Viridiplantae</taxon>
        <taxon>Streptophyta</taxon>
        <taxon>Embryophyta</taxon>
        <taxon>Tracheophyta</taxon>
        <taxon>Spermatophyta</taxon>
        <taxon>Magnoliopsida</taxon>
        <taxon>eudicotyledons</taxon>
        <taxon>Gunneridae</taxon>
        <taxon>Pentapetalae</taxon>
        <taxon>asterids</taxon>
        <taxon>campanulids</taxon>
        <taxon>Aquifoliales</taxon>
        <taxon>Aquifoliaceae</taxon>
        <taxon>Ilex</taxon>
    </lineage>
</organism>
<dbReference type="SUPFAM" id="SSF56219">
    <property type="entry name" value="DNase I-like"/>
    <property type="match status" value="1"/>
</dbReference>
<accession>A0ABC8QRP2</accession>
<sequence>MLRDIMNRLTVVSMTPLVPFVKRVNQIRAILDLNDDSQFPIPFMMHSVKILSWNCRRVGKERFQRAFEDILRAHKLEIVVLMETKVPSSQLGNFFSHLSLTMSEKVEPVGGASELWLMWDPTLVTISIHQSIAQVIHAHISRLDFDEWLFLVIYSSLNPSNRDHLWDNLSQVRDNYSHGWMAASDLNDFSSTLERRGRHIDHCNITRKFRERINKCELIDLGYNGPRLTWNNKRKGLTNTKIRLNKALANTQWTS</sequence>
<dbReference type="InterPro" id="IPR036691">
    <property type="entry name" value="Endo/exonu/phosph_ase_sf"/>
</dbReference>
<gene>
    <name evidence="1" type="ORF">ILEXP_LOCUS1990</name>
</gene>
<name>A0ABC8QRP2_9AQUA</name>
<reference evidence="1 2" key="1">
    <citation type="submission" date="2024-02" db="EMBL/GenBank/DDBJ databases">
        <authorList>
            <person name="Vignale AGUSTIN F."/>
            <person name="Sosa J E."/>
            <person name="Modenutti C."/>
        </authorList>
    </citation>
    <scope>NUCLEOTIDE SEQUENCE [LARGE SCALE GENOMIC DNA]</scope>
</reference>
<evidence type="ECO:0000313" key="2">
    <source>
        <dbReference type="Proteomes" id="UP001642360"/>
    </source>
</evidence>
<dbReference type="Gene3D" id="3.60.10.10">
    <property type="entry name" value="Endonuclease/exonuclease/phosphatase"/>
    <property type="match status" value="1"/>
</dbReference>
<dbReference type="PANTHER" id="PTHR35218:SF9">
    <property type="entry name" value="ENDONUCLEASE_EXONUCLEASE_PHOSPHATASE DOMAIN-CONTAINING PROTEIN"/>
    <property type="match status" value="1"/>
</dbReference>
<dbReference type="Proteomes" id="UP001642360">
    <property type="component" value="Unassembled WGS sequence"/>
</dbReference>
<evidence type="ECO:0008006" key="3">
    <source>
        <dbReference type="Google" id="ProtNLM"/>
    </source>
</evidence>
<keyword evidence="2" id="KW-1185">Reference proteome</keyword>
<evidence type="ECO:0000313" key="1">
    <source>
        <dbReference type="EMBL" id="CAK9135067.1"/>
    </source>
</evidence>
<dbReference type="AlphaFoldDB" id="A0ABC8QRP2"/>
<dbReference type="PANTHER" id="PTHR35218">
    <property type="entry name" value="RNASE H DOMAIN-CONTAINING PROTEIN"/>
    <property type="match status" value="1"/>
</dbReference>
<dbReference type="EMBL" id="CAUOFW020000689">
    <property type="protein sequence ID" value="CAK9135067.1"/>
    <property type="molecule type" value="Genomic_DNA"/>
</dbReference>
<protein>
    <recommendedName>
        <fullName evidence="3">Endonuclease/exonuclease/phosphatase domain-containing protein</fullName>
    </recommendedName>
</protein>
<comment type="caution">
    <text evidence="1">The sequence shown here is derived from an EMBL/GenBank/DDBJ whole genome shotgun (WGS) entry which is preliminary data.</text>
</comment>